<dbReference type="Pfam" id="PF08220">
    <property type="entry name" value="HTH_DeoR"/>
    <property type="match status" value="1"/>
</dbReference>
<dbReference type="Pfam" id="PF00455">
    <property type="entry name" value="DeoRC"/>
    <property type="match status" value="1"/>
</dbReference>
<evidence type="ECO:0000256" key="2">
    <source>
        <dbReference type="ARBA" id="ARBA00023125"/>
    </source>
</evidence>
<proteinExistence type="predicted"/>
<dbReference type="InterPro" id="IPR018356">
    <property type="entry name" value="Tscrpt_reg_HTH_DeoR_CS"/>
</dbReference>
<protein>
    <submittedName>
        <fullName evidence="5">Transcriptional regulator, DeoR family</fullName>
    </submittedName>
</protein>
<dbReference type="InterPro" id="IPR014036">
    <property type="entry name" value="DeoR-like_C"/>
</dbReference>
<gene>
    <name evidence="5" type="ORF">GA0061080_10038</name>
</gene>
<dbReference type="PANTHER" id="PTHR30363:SF8">
    <property type="entry name" value="DEOXYRIBOSE OPERON REPRESSOR"/>
    <property type="match status" value="1"/>
</dbReference>
<evidence type="ECO:0000256" key="3">
    <source>
        <dbReference type="ARBA" id="ARBA00023163"/>
    </source>
</evidence>
<dbReference type="STRING" id="1798183.GA0061080_10038"/>
<dbReference type="GO" id="GO:0003700">
    <property type="term" value="F:DNA-binding transcription factor activity"/>
    <property type="evidence" value="ECO:0007669"/>
    <property type="project" value="InterPro"/>
</dbReference>
<accession>A0A1C3Z4J5</accession>
<dbReference type="GO" id="GO:0003677">
    <property type="term" value="F:DNA binding"/>
    <property type="evidence" value="ECO:0007669"/>
    <property type="project" value="UniProtKB-KW"/>
</dbReference>
<dbReference type="NCBIfam" id="NF007961">
    <property type="entry name" value="PRK10681.1"/>
    <property type="match status" value="1"/>
</dbReference>
<reference evidence="6" key="1">
    <citation type="submission" date="2016-08" db="EMBL/GenBank/DDBJ databases">
        <authorList>
            <person name="Varghese N."/>
            <person name="Submissions Spin"/>
        </authorList>
    </citation>
    <scope>NUCLEOTIDE SEQUENCE [LARGE SCALE GENOMIC DNA]</scope>
    <source>
        <strain evidence="6">R-53144</strain>
    </source>
</reference>
<dbReference type="InterPro" id="IPR050313">
    <property type="entry name" value="Carb_Metab_HTH_regulators"/>
</dbReference>
<dbReference type="InterPro" id="IPR001034">
    <property type="entry name" value="DeoR_HTH"/>
</dbReference>
<evidence type="ECO:0000259" key="4">
    <source>
        <dbReference type="PROSITE" id="PS51000"/>
    </source>
</evidence>
<sequence length="253" mass="28384">METQSQKRVNDLIQLLKKTDKIHLKQAAKLLAVSEMTIRRDLSNVGCSLSVLGGYVVSDARHQITPYFLSDQQDKQVYEKQYIANIASKYIVENDTVFFDCGTTIPFIIDAIDDEITFTAICYSLNAFLALQNKPNCKTILCGGHYQANNAIFSAIGQHSELNSICPNKAFISAAGIDIKQGVTCYHFDELNMKRAAIQRSGQTILIADHTKFNQVKPAFIGELTLFNQIITDKAPSNEFITFFNNHKITLIY</sequence>
<evidence type="ECO:0000256" key="1">
    <source>
        <dbReference type="ARBA" id="ARBA00023015"/>
    </source>
</evidence>
<dbReference type="SMART" id="SM01134">
    <property type="entry name" value="DeoRC"/>
    <property type="match status" value="1"/>
</dbReference>
<dbReference type="RefSeq" id="WP_091119607.1">
    <property type="nucleotide sequence ID" value="NZ_FMBA01000003.1"/>
</dbReference>
<evidence type="ECO:0000313" key="6">
    <source>
        <dbReference type="Proteomes" id="UP000199698"/>
    </source>
</evidence>
<dbReference type="AlphaFoldDB" id="A0A1C3Z4J5"/>
<dbReference type="PANTHER" id="PTHR30363">
    <property type="entry name" value="HTH-TYPE TRANSCRIPTIONAL REGULATOR SRLR-RELATED"/>
    <property type="match status" value="1"/>
</dbReference>
<dbReference type="EMBL" id="FMBA01000003">
    <property type="protein sequence ID" value="SCB77212.1"/>
    <property type="molecule type" value="Genomic_DNA"/>
</dbReference>
<feature type="domain" description="HTH deoR-type" evidence="4">
    <location>
        <begin position="5"/>
        <end position="57"/>
    </location>
</feature>
<keyword evidence="3" id="KW-0804">Transcription</keyword>
<dbReference type="SUPFAM" id="SSF100950">
    <property type="entry name" value="NagB/RpiA/CoA transferase-like"/>
    <property type="match status" value="1"/>
</dbReference>
<dbReference type="OrthoDB" id="9797223at2"/>
<name>A0A1C3Z4J5_9GAMM</name>
<keyword evidence="6" id="KW-1185">Reference proteome</keyword>
<keyword evidence="1" id="KW-0805">Transcription regulation</keyword>
<organism evidence="5 6">
    <name type="scientific">Gilliamella intestini</name>
    <dbReference type="NCBI Taxonomy" id="1798183"/>
    <lineage>
        <taxon>Bacteria</taxon>
        <taxon>Pseudomonadati</taxon>
        <taxon>Pseudomonadota</taxon>
        <taxon>Gammaproteobacteria</taxon>
        <taxon>Orbales</taxon>
        <taxon>Orbaceae</taxon>
        <taxon>Gilliamella</taxon>
    </lineage>
</organism>
<dbReference type="PROSITE" id="PS51000">
    <property type="entry name" value="HTH_DEOR_2"/>
    <property type="match status" value="1"/>
</dbReference>
<keyword evidence="2" id="KW-0238">DNA-binding</keyword>
<dbReference type="PROSITE" id="PS00894">
    <property type="entry name" value="HTH_DEOR_1"/>
    <property type="match status" value="1"/>
</dbReference>
<evidence type="ECO:0000313" key="5">
    <source>
        <dbReference type="EMBL" id="SCB77212.1"/>
    </source>
</evidence>
<dbReference type="Proteomes" id="UP000199698">
    <property type="component" value="Unassembled WGS sequence"/>
</dbReference>
<dbReference type="InterPro" id="IPR037171">
    <property type="entry name" value="NagB/RpiA_transferase-like"/>
</dbReference>
<dbReference type="SMART" id="SM00420">
    <property type="entry name" value="HTH_DEOR"/>
    <property type="match status" value="1"/>
</dbReference>